<dbReference type="Gene3D" id="3.30.530.20">
    <property type="match status" value="1"/>
</dbReference>
<evidence type="ECO:0000256" key="1">
    <source>
        <dbReference type="ARBA" id="ARBA00006817"/>
    </source>
</evidence>
<name>A0A3Q9QRN5_9BACI</name>
<evidence type="ECO:0000313" key="4">
    <source>
        <dbReference type="Proteomes" id="UP000282892"/>
    </source>
</evidence>
<dbReference type="OrthoDB" id="9803476at2"/>
<evidence type="ECO:0000313" key="3">
    <source>
        <dbReference type="EMBL" id="AZU60033.1"/>
    </source>
</evidence>
<gene>
    <name evidence="3" type="ORF">CHR53_01375</name>
</gene>
<reference evidence="3 4" key="1">
    <citation type="submission" date="2017-07" db="EMBL/GenBank/DDBJ databases">
        <title>The complete genome sequence of Bacillus mesonae strain H20-5, an efficient strain improving plant abiotic stress resistance.</title>
        <authorList>
            <person name="Kim S.Y."/>
            <person name="Song H."/>
            <person name="Sang M.K."/>
            <person name="Weon H.-Y."/>
            <person name="Song J."/>
        </authorList>
    </citation>
    <scope>NUCLEOTIDE SEQUENCE [LARGE SCALE GENOMIC DNA]</scope>
    <source>
        <strain evidence="3 4">H20-5</strain>
    </source>
</reference>
<dbReference type="EMBL" id="CP022572">
    <property type="protein sequence ID" value="AZU60033.1"/>
    <property type="molecule type" value="Genomic_DNA"/>
</dbReference>
<dbReference type="STRING" id="1193713.GCA_001636315_02827"/>
<dbReference type="InterPro" id="IPR013538">
    <property type="entry name" value="ASHA1/2-like_C"/>
</dbReference>
<evidence type="ECO:0000259" key="2">
    <source>
        <dbReference type="Pfam" id="PF08327"/>
    </source>
</evidence>
<comment type="similarity">
    <text evidence="1">Belongs to the AHA1 family.</text>
</comment>
<dbReference type="CDD" id="cd08899">
    <property type="entry name" value="SRPBCC_CalC_Aha1-like_6"/>
    <property type="match status" value="1"/>
</dbReference>
<dbReference type="RefSeq" id="WP_066390377.1">
    <property type="nucleotide sequence ID" value="NZ_CP022572.1"/>
</dbReference>
<dbReference type="InterPro" id="IPR023393">
    <property type="entry name" value="START-like_dom_sf"/>
</dbReference>
<accession>A0A3Q9QRN5</accession>
<proteinExistence type="inferred from homology"/>
<sequence>MIAVIEKANKGYTARFDRHLKHPVEEVWSWLTENEKLAKWFNELRVCELQEGGHMTFDMQNGTLEELPIYEFKMYSVLEFSWWADTVRFELAPEKEGCKLTMIEKLAEITDHTPKDLAGWHVCLDVIEALMDGRTIERMEEWKKWYEKYKEAVGEAVQK</sequence>
<keyword evidence="4" id="KW-1185">Reference proteome</keyword>
<dbReference type="AlphaFoldDB" id="A0A3Q9QRN5"/>
<dbReference type="Proteomes" id="UP000282892">
    <property type="component" value="Chromosome"/>
</dbReference>
<feature type="domain" description="Activator of Hsp90 ATPase homologue 1/2-like C-terminal" evidence="2">
    <location>
        <begin position="22"/>
        <end position="131"/>
    </location>
</feature>
<dbReference type="KEGG" id="nmk:CHR53_01375"/>
<protein>
    <submittedName>
        <fullName evidence="3">Activator of Hsp90 ATPase 1 family protein</fullName>
    </submittedName>
</protein>
<dbReference type="Pfam" id="PF08327">
    <property type="entry name" value="AHSA1"/>
    <property type="match status" value="1"/>
</dbReference>
<organism evidence="3 4">
    <name type="scientific">Neobacillus mesonae</name>
    <dbReference type="NCBI Taxonomy" id="1193713"/>
    <lineage>
        <taxon>Bacteria</taxon>
        <taxon>Bacillati</taxon>
        <taxon>Bacillota</taxon>
        <taxon>Bacilli</taxon>
        <taxon>Bacillales</taxon>
        <taxon>Bacillaceae</taxon>
        <taxon>Neobacillus</taxon>
    </lineage>
</organism>
<dbReference type="SUPFAM" id="SSF55961">
    <property type="entry name" value="Bet v1-like"/>
    <property type="match status" value="1"/>
</dbReference>